<keyword evidence="1" id="KW-1133">Transmembrane helix</keyword>
<organism evidence="2">
    <name type="scientific">uncultured bacterium</name>
    <name type="common">gcode 4</name>
    <dbReference type="NCBI Taxonomy" id="1234023"/>
    <lineage>
        <taxon>Bacteria</taxon>
        <taxon>environmental samples</taxon>
    </lineage>
</organism>
<reference evidence="2" key="1">
    <citation type="journal article" date="2012" name="Science">
        <title>Fermentation, hydrogen, and sulfur metabolism in multiple uncultivated bacterial phyla.</title>
        <authorList>
            <person name="Wrighton K.C."/>
            <person name="Thomas B.C."/>
            <person name="Sharon I."/>
            <person name="Miller C.S."/>
            <person name="Castelle C.J."/>
            <person name="VerBerkmoes N.C."/>
            <person name="Wilkins M.J."/>
            <person name="Hettich R.L."/>
            <person name="Lipton M.S."/>
            <person name="Williams K.H."/>
            <person name="Long P.E."/>
            <person name="Banfield J.F."/>
        </authorList>
    </citation>
    <scope>NUCLEOTIDE SEQUENCE [LARGE SCALE GENOMIC DNA]</scope>
</reference>
<dbReference type="AlphaFoldDB" id="K2GUB3"/>
<evidence type="ECO:0000313" key="2">
    <source>
        <dbReference type="EMBL" id="EKE26930.1"/>
    </source>
</evidence>
<evidence type="ECO:0000256" key="1">
    <source>
        <dbReference type="SAM" id="Phobius"/>
    </source>
</evidence>
<proteinExistence type="predicted"/>
<accession>K2GUB3</accession>
<comment type="caution">
    <text evidence="2">The sequence shown here is derived from an EMBL/GenBank/DDBJ whole genome shotgun (WGS) entry which is preliminary data.</text>
</comment>
<sequence>MKKTNIPDLSELKSYWVTCDFVTSEVFTFSKDEFKLLGISLTRPISAIVLKTQEWLFKVFSFLPVKSWKRKFQIQEWFDDNLEIAKEKCLAETLKRIDIISRVDEIYEKLKKRDNINKKEKIEFGSKEQIQYLYKIWKIGMGYINYYSWKDFAMNFNRENTKKLGFKLPISFLWLVSALWWDHSYSISKNYVSALIRWEEFVKLKKPTKT</sequence>
<keyword evidence="1" id="KW-0472">Membrane</keyword>
<dbReference type="EMBL" id="AMFJ01000631">
    <property type="protein sequence ID" value="EKE26930.1"/>
    <property type="molecule type" value="Genomic_DNA"/>
</dbReference>
<keyword evidence="1" id="KW-0812">Transmembrane</keyword>
<protein>
    <submittedName>
        <fullName evidence="2">Uncharacterized protein</fullName>
    </submittedName>
</protein>
<name>K2GUB3_9BACT</name>
<gene>
    <name evidence="2" type="ORF">ACD_4C00115G0006</name>
</gene>
<feature type="transmembrane region" description="Helical" evidence="1">
    <location>
        <begin position="164"/>
        <end position="181"/>
    </location>
</feature>